<evidence type="ECO:0000313" key="2">
    <source>
        <dbReference type="Proteomes" id="UP000053989"/>
    </source>
</evidence>
<evidence type="ECO:0000313" key="1">
    <source>
        <dbReference type="EMBL" id="KIM69874.1"/>
    </source>
</evidence>
<dbReference type="STRING" id="1036808.A0A0C3ENV6"/>
<organism evidence="1 2">
    <name type="scientific">Scleroderma citrinum Foug A</name>
    <dbReference type="NCBI Taxonomy" id="1036808"/>
    <lineage>
        <taxon>Eukaryota</taxon>
        <taxon>Fungi</taxon>
        <taxon>Dikarya</taxon>
        <taxon>Basidiomycota</taxon>
        <taxon>Agaricomycotina</taxon>
        <taxon>Agaricomycetes</taxon>
        <taxon>Agaricomycetidae</taxon>
        <taxon>Boletales</taxon>
        <taxon>Sclerodermatineae</taxon>
        <taxon>Sclerodermataceae</taxon>
        <taxon>Scleroderma</taxon>
    </lineage>
</organism>
<dbReference type="Proteomes" id="UP000053989">
    <property type="component" value="Unassembled WGS sequence"/>
</dbReference>
<dbReference type="AlphaFoldDB" id="A0A0C3ENV6"/>
<reference evidence="1 2" key="1">
    <citation type="submission" date="2014-04" db="EMBL/GenBank/DDBJ databases">
        <authorList>
            <consortium name="DOE Joint Genome Institute"/>
            <person name="Kuo A."/>
            <person name="Kohler A."/>
            <person name="Nagy L.G."/>
            <person name="Floudas D."/>
            <person name="Copeland A."/>
            <person name="Barry K.W."/>
            <person name="Cichocki N."/>
            <person name="Veneault-Fourrey C."/>
            <person name="LaButti K."/>
            <person name="Lindquist E.A."/>
            <person name="Lipzen A."/>
            <person name="Lundell T."/>
            <person name="Morin E."/>
            <person name="Murat C."/>
            <person name="Sun H."/>
            <person name="Tunlid A."/>
            <person name="Henrissat B."/>
            <person name="Grigoriev I.V."/>
            <person name="Hibbett D.S."/>
            <person name="Martin F."/>
            <person name="Nordberg H.P."/>
            <person name="Cantor M.N."/>
            <person name="Hua S.X."/>
        </authorList>
    </citation>
    <scope>NUCLEOTIDE SEQUENCE [LARGE SCALE GENOMIC DNA]</scope>
    <source>
        <strain evidence="1 2">Foug A</strain>
    </source>
</reference>
<dbReference type="OrthoDB" id="3267861at2759"/>
<reference evidence="2" key="2">
    <citation type="submission" date="2015-01" db="EMBL/GenBank/DDBJ databases">
        <title>Evolutionary Origins and Diversification of the Mycorrhizal Mutualists.</title>
        <authorList>
            <consortium name="DOE Joint Genome Institute"/>
            <consortium name="Mycorrhizal Genomics Consortium"/>
            <person name="Kohler A."/>
            <person name="Kuo A."/>
            <person name="Nagy L.G."/>
            <person name="Floudas D."/>
            <person name="Copeland A."/>
            <person name="Barry K.W."/>
            <person name="Cichocki N."/>
            <person name="Veneault-Fourrey C."/>
            <person name="LaButti K."/>
            <person name="Lindquist E.A."/>
            <person name="Lipzen A."/>
            <person name="Lundell T."/>
            <person name="Morin E."/>
            <person name="Murat C."/>
            <person name="Riley R."/>
            <person name="Ohm R."/>
            <person name="Sun H."/>
            <person name="Tunlid A."/>
            <person name="Henrissat B."/>
            <person name="Grigoriev I.V."/>
            <person name="Hibbett D.S."/>
            <person name="Martin F."/>
        </authorList>
    </citation>
    <scope>NUCLEOTIDE SEQUENCE [LARGE SCALE GENOMIC DNA]</scope>
    <source>
        <strain evidence="2">Foug A</strain>
    </source>
</reference>
<name>A0A0C3ENV6_9AGAM</name>
<protein>
    <submittedName>
        <fullName evidence="1">Uncharacterized protein</fullName>
    </submittedName>
</protein>
<gene>
    <name evidence="1" type="ORF">SCLCIDRAFT_101730</name>
</gene>
<sequence>MEEWESVVVTEIKKCGETLQCHVCAPVCHKYGNEGRCRFLFPHEIVDTSYFDSNTNSIVLRCHNGTINNFNPYILVFCRHNHNLKCILSGKAAKAAMFYISDYITKMDSKTYEMLSLLSHAVARVPMDSVVPKSPLIMLKFFFTNVCLNSAVNNRYMCSKQCIISEDLGMAYRHTKLY</sequence>
<proteinExistence type="predicted"/>
<dbReference type="HOGENOM" id="CLU_1511448_0_0_1"/>
<accession>A0A0C3ENV6</accession>
<keyword evidence="2" id="KW-1185">Reference proteome</keyword>
<dbReference type="EMBL" id="KN822005">
    <property type="protein sequence ID" value="KIM69874.1"/>
    <property type="molecule type" value="Genomic_DNA"/>
</dbReference>
<dbReference type="InParanoid" id="A0A0C3ENV6"/>